<dbReference type="AlphaFoldDB" id="A0A0K2V9I1"/>
<accession>A0A0K2V9I1</accession>
<dbReference type="CDD" id="cd00054">
    <property type="entry name" value="EGF_CA"/>
    <property type="match status" value="2"/>
</dbReference>
<protein>
    <recommendedName>
        <fullName evidence="11">Agrin</fullName>
    </recommendedName>
</protein>
<dbReference type="Pfam" id="PF00054">
    <property type="entry name" value="Laminin_G_1"/>
    <property type="match status" value="1"/>
</dbReference>
<keyword evidence="1 6" id="KW-0245">EGF-like domain</keyword>
<evidence type="ECO:0000256" key="5">
    <source>
        <dbReference type="ARBA" id="ARBA00023180"/>
    </source>
</evidence>
<evidence type="ECO:0008006" key="11">
    <source>
        <dbReference type="Google" id="ProtNLM"/>
    </source>
</evidence>
<keyword evidence="4 6" id="KW-1015">Disulfide bond</keyword>
<dbReference type="InterPro" id="IPR000742">
    <property type="entry name" value="EGF"/>
</dbReference>
<dbReference type="InterPro" id="IPR001881">
    <property type="entry name" value="EGF-like_Ca-bd_dom"/>
</dbReference>
<feature type="domain" description="EGF-like" evidence="8">
    <location>
        <begin position="494"/>
        <end position="531"/>
    </location>
</feature>
<evidence type="ECO:0000313" key="10">
    <source>
        <dbReference type="EMBL" id="CDW46970.1"/>
    </source>
</evidence>
<keyword evidence="2" id="KW-0732">Signal</keyword>
<dbReference type="SMART" id="SM00179">
    <property type="entry name" value="EGF_CA"/>
    <property type="match status" value="2"/>
</dbReference>
<evidence type="ECO:0000256" key="2">
    <source>
        <dbReference type="ARBA" id="ARBA00022729"/>
    </source>
</evidence>
<dbReference type="PROSITE" id="PS00022">
    <property type="entry name" value="EGF_1"/>
    <property type="match status" value="2"/>
</dbReference>
<dbReference type="PANTHER" id="PTHR15036">
    <property type="entry name" value="PIKACHURIN-LIKE PROTEIN"/>
    <property type="match status" value="1"/>
</dbReference>
<dbReference type="SMART" id="SM00181">
    <property type="entry name" value="EGF"/>
    <property type="match status" value="4"/>
</dbReference>
<organism evidence="10">
    <name type="scientific">Lepeophtheirus salmonis</name>
    <name type="common">Salmon louse</name>
    <name type="synonym">Caligus salmonis</name>
    <dbReference type="NCBI Taxonomy" id="72036"/>
    <lineage>
        <taxon>Eukaryota</taxon>
        <taxon>Metazoa</taxon>
        <taxon>Ecdysozoa</taxon>
        <taxon>Arthropoda</taxon>
        <taxon>Crustacea</taxon>
        <taxon>Multicrustacea</taxon>
        <taxon>Hexanauplia</taxon>
        <taxon>Copepoda</taxon>
        <taxon>Siphonostomatoida</taxon>
        <taxon>Caligidae</taxon>
        <taxon>Lepeophtheirus</taxon>
    </lineage>
</organism>
<dbReference type="InterPro" id="IPR001791">
    <property type="entry name" value="Laminin_G"/>
</dbReference>
<keyword evidence="5" id="KW-0325">Glycoprotein</keyword>
<dbReference type="InterPro" id="IPR002350">
    <property type="entry name" value="Kazal_dom"/>
</dbReference>
<dbReference type="Gene3D" id="2.60.120.200">
    <property type="match status" value="1"/>
</dbReference>
<dbReference type="OrthoDB" id="192611at2759"/>
<evidence type="ECO:0000256" key="4">
    <source>
        <dbReference type="ARBA" id="ARBA00023157"/>
    </source>
</evidence>
<dbReference type="PROSITE" id="PS50026">
    <property type="entry name" value="EGF_3"/>
    <property type="match status" value="3"/>
</dbReference>
<dbReference type="SMART" id="SM00280">
    <property type="entry name" value="KAZAL"/>
    <property type="match status" value="2"/>
</dbReference>
<comment type="caution">
    <text evidence="6">Lacks conserved residue(s) required for the propagation of feature annotation.</text>
</comment>
<dbReference type="InterPro" id="IPR050372">
    <property type="entry name" value="Neurexin-related_CASP"/>
</dbReference>
<feature type="disulfide bond" evidence="6">
    <location>
        <begin position="253"/>
        <end position="262"/>
    </location>
</feature>
<feature type="domain" description="EGF-like" evidence="8">
    <location>
        <begin position="227"/>
        <end position="263"/>
    </location>
</feature>
<dbReference type="CDD" id="cd00104">
    <property type="entry name" value="KAZAL_FS"/>
    <property type="match status" value="1"/>
</dbReference>
<dbReference type="SUPFAM" id="SSF100895">
    <property type="entry name" value="Kazal-type serine protease inhibitors"/>
    <property type="match status" value="2"/>
</dbReference>
<dbReference type="Pfam" id="PF00008">
    <property type="entry name" value="EGF"/>
    <property type="match status" value="1"/>
</dbReference>
<name>A0A0K2V9I1_LEPSM</name>
<dbReference type="InterPro" id="IPR036058">
    <property type="entry name" value="Kazal_dom_sf"/>
</dbReference>
<feature type="domain" description="Kazal-like" evidence="9">
    <location>
        <begin position="39"/>
        <end position="98"/>
    </location>
</feature>
<reference evidence="10" key="1">
    <citation type="submission" date="2014-05" db="EMBL/GenBank/DDBJ databases">
        <authorList>
            <person name="Chronopoulou M."/>
        </authorList>
    </citation>
    <scope>NUCLEOTIDE SEQUENCE</scope>
    <source>
        <tissue evidence="10">Whole organism</tissue>
    </source>
</reference>
<dbReference type="Gene3D" id="2.10.25.10">
    <property type="entry name" value="Laminin"/>
    <property type="match status" value="3"/>
</dbReference>
<sequence length="703" mass="77687">MELDACESRLTNLTMSSHDNCYSCSQTCKWNEDCLYSEKSGKSLCSCPECPSAGNEEEDPVCGTDNITYDSVCSLRASTCSKKRGNDVRVKYPGVCRTIKYEKPIPCGKSSCDFGAVCEEDSYCVCSVTCKEEEQFPKYYAGAVCGSDGRTYETECDLRRHACKMQKEIVVADFKPCTRGATRIGDYCLHEESDCLALNSECVNNRCICPEGTSPNSANTSCEIMKIGSLCDPNPCQGGGTCDEHDGTFSCYCRSGLTGSRCEHDLSLTDMNTASFTGQDSHVEIKIPTDSVKRMEIEIMFRTFNVQEGLLLYGQSENENDFISLGIMDGHIIFSYDLGSGAVTLKSHGKIEKGKWTHLVAKRYHQDGLLELERTDKVIGSTRGSLRTLNLQGHLWIGGVDPNDFPLMYKVRKNAGTSIGFVGCIKELKINKKTISLQSMREPLVIRRRGLVECEENSCSGNPCKNEGLCISQVQGFLCHCKRDFTGKSCQRRRNDQCDPNPCQNNGVCHIKDRGFVCVCSGSEYYGTYCDLKTADTPNDQPAYGSAKAPKTHFNNTLAFDLKKSLGLTEEALMELEVSFLKKDPGSLGRLKISSTKTGLLKLQLSDSQGALTEWITSPPFFVSDNRPHNIILNIYRGELDLDVDGMSAFTAVNIDESFHILGFKGLARRQNGCLTNIRLSLSSDSTSSMNEREEIVEPPDSC</sequence>
<dbReference type="SMART" id="SM00282">
    <property type="entry name" value="LamG"/>
    <property type="match status" value="1"/>
</dbReference>
<proteinExistence type="predicted"/>
<evidence type="ECO:0000259" key="9">
    <source>
        <dbReference type="PROSITE" id="PS51465"/>
    </source>
</evidence>
<dbReference type="InterPro" id="IPR013320">
    <property type="entry name" value="ConA-like_dom_sf"/>
</dbReference>
<feature type="disulfide bond" evidence="6">
    <location>
        <begin position="481"/>
        <end position="490"/>
    </location>
</feature>
<dbReference type="FunFam" id="2.10.25.10:FF:000321">
    <property type="entry name" value="Protein delta homolog 1"/>
    <property type="match status" value="1"/>
</dbReference>
<feature type="domain" description="EGF-like" evidence="8">
    <location>
        <begin position="455"/>
        <end position="491"/>
    </location>
</feature>
<dbReference type="SUPFAM" id="SSF57196">
    <property type="entry name" value="EGF/Laminin"/>
    <property type="match status" value="2"/>
</dbReference>
<dbReference type="PROSITE" id="PS50025">
    <property type="entry name" value="LAM_G_DOMAIN"/>
    <property type="match status" value="1"/>
</dbReference>
<dbReference type="Pfam" id="PF07648">
    <property type="entry name" value="Kazal_2"/>
    <property type="match status" value="2"/>
</dbReference>
<dbReference type="EMBL" id="HACA01029609">
    <property type="protein sequence ID" value="CDW46970.1"/>
    <property type="molecule type" value="Transcribed_RNA"/>
</dbReference>
<dbReference type="PANTHER" id="PTHR15036:SF85">
    <property type="entry name" value="SP2353, ISOFORM A"/>
    <property type="match status" value="1"/>
</dbReference>
<evidence type="ECO:0000259" key="7">
    <source>
        <dbReference type="PROSITE" id="PS50025"/>
    </source>
</evidence>
<dbReference type="SUPFAM" id="SSF49899">
    <property type="entry name" value="Concanavalin A-like lectins/glucanases"/>
    <property type="match status" value="2"/>
</dbReference>
<dbReference type="Gene3D" id="3.30.60.30">
    <property type="match status" value="2"/>
</dbReference>
<dbReference type="GO" id="GO:0016020">
    <property type="term" value="C:membrane"/>
    <property type="evidence" value="ECO:0007669"/>
    <property type="project" value="UniProtKB-SubCell"/>
</dbReference>
<evidence type="ECO:0000256" key="6">
    <source>
        <dbReference type="PROSITE-ProRule" id="PRU00076"/>
    </source>
</evidence>
<dbReference type="PROSITE" id="PS51465">
    <property type="entry name" value="KAZAL_2"/>
    <property type="match status" value="2"/>
</dbReference>
<dbReference type="GO" id="GO:0005509">
    <property type="term" value="F:calcium ion binding"/>
    <property type="evidence" value="ECO:0007669"/>
    <property type="project" value="InterPro"/>
</dbReference>
<dbReference type="GO" id="GO:0048513">
    <property type="term" value="P:animal organ development"/>
    <property type="evidence" value="ECO:0007669"/>
    <property type="project" value="UniProtKB-ARBA"/>
</dbReference>
<feature type="domain" description="Laminin G" evidence="7">
    <location>
        <begin position="272"/>
        <end position="454"/>
    </location>
</feature>
<evidence type="ECO:0000259" key="8">
    <source>
        <dbReference type="PROSITE" id="PS50026"/>
    </source>
</evidence>
<evidence type="ECO:0000256" key="1">
    <source>
        <dbReference type="ARBA" id="ARBA00022536"/>
    </source>
</evidence>
<evidence type="ECO:0000256" key="3">
    <source>
        <dbReference type="ARBA" id="ARBA00022737"/>
    </source>
</evidence>
<keyword evidence="3" id="KW-0677">Repeat</keyword>
<dbReference type="CDD" id="cd00110">
    <property type="entry name" value="LamG"/>
    <property type="match status" value="1"/>
</dbReference>
<feature type="domain" description="Kazal-like" evidence="9">
    <location>
        <begin position="127"/>
        <end position="179"/>
    </location>
</feature>